<dbReference type="SUPFAM" id="SSF50729">
    <property type="entry name" value="PH domain-like"/>
    <property type="match status" value="1"/>
</dbReference>
<dbReference type="AlphaFoldDB" id="A0AAD9L701"/>
<reference evidence="1" key="1">
    <citation type="submission" date="2023-02" db="EMBL/GenBank/DDBJ databases">
        <title>Identification and recombinant expression of a fungal hydrolase from Papiliotrema laurentii that hydrolyzes apple cutin and clears colloidal polyester polyurethane.</title>
        <authorList>
            <consortium name="DOE Joint Genome Institute"/>
            <person name="Roman V.A."/>
            <person name="Bojanowski C."/>
            <person name="Crable B.R."/>
            <person name="Wagner D.N."/>
            <person name="Hung C.S."/>
            <person name="Nadeau L.J."/>
            <person name="Schratz L."/>
            <person name="Haridas S."/>
            <person name="Pangilinan J."/>
            <person name="Lipzen A."/>
            <person name="Na H."/>
            <person name="Yan M."/>
            <person name="Ng V."/>
            <person name="Grigoriev I.V."/>
            <person name="Spatafora J.W."/>
            <person name="Barlow D."/>
            <person name="Biffinger J."/>
            <person name="Kelley-Loughnane N."/>
            <person name="Varaljay V.A."/>
            <person name="Crookes-Goodson W.J."/>
        </authorList>
    </citation>
    <scope>NUCLEOTIDE SEQUENCE</scope>
    <source>
        <strain evidence="1">5307AH</strain>
    </source>
</reference>
<evidence type="ECO:0000313" key="2">
    <source>
        <dbReference type="Proteomes" id="UP001182556"/>
    </source>
</evidence>
<comment type="caution">
    <text evidence="1">The sequence shown here is derived from an EMBL/GenBank/DDBJ whole genome shotgun (WGS) entry which is preliminary data.</text>
</comment>
<name>A0AAD9L701_PAPLA</name>
<sequence>MSLNNIYPTASDSFDLLPEEKVLTGPHDSELEICVPPTLQGPKQKARSKGRLWVTDQRVVFLENNLSVPNPGSSRQPPEYEATLSLRSLAIPYTVLIYSGFELPVFSQNYIAITFLPDPLDPNNNFPQLGRGSDITGTIWVGDGAGHGVWKRIEGERQLAEARRNAGEMLPAYEA</sequence>
<gene>
    <name evidence="1" type="ORF">DB88DRAFT_524065</name>
</gene>
<dbReference type="EMBL" id="JAODAN010000003">
    <property type="protein sequence ID" value="KAK1925761.1"/>
    <property type="molecule type" value="Genomic_DNA"/>
</dbReference>
<organism evidence="1 2">
    <name type="scientific">Papiliotrema laurentii</name>
    <name type="common">Cryptococcus laurentii</name>
    <dbReference type="NCBI Taxonomy" id="5418"/>
    <lineage>
        <taxon>Eukaryota</taxon>
        <taxon>Fungi</taxon>
        <taxon>Dikarya</taxon>
        <taxon>Basidiomycota</taxon>
        <taxon>Agaricomycotina</taxon>
        <taxon>Tremellomycetes</taxon>
        <taxon>Tremellales</taxon>
        <taxon>Rhynchogastremaceae</taxon>
        <taxon>Papiliotrema</taxon>
    </lineage>
</organism>
<keyword evidence="2" id="KW-1185">Reference proteome</keyword>
<dbReference type="Proteomes" id="UP001182556">
    <property type="component" value="Unassembled WGS sequence"/>
</dbReference>
<proteinExistence type="predicted"/>
<evidence type="ECO:0000313" key="1">
    <source>
        <dbReference type="EMBL" id="KAK1925761.1"/>
    </source>
</evidence>
<protein>
    <submittedName>
        <fullName evidence="1">Uncharacterized protein</fullName>
    </submittedName>
</protein>
<accession>A0AAD9L701</accession>